<dbReference type="SMART" id="SM00028">
    <property type="entry name" value="TPR"/>
    <property type="match status" value="5"/>
</dbReference>
<evidence type="ECO:0000313" key="5">
    <source>
        <dbReference type="EMBL" id="TIB96664.1"/>
    </source>
</evidence>
<dbReference type="PANTHER" id="PTHR22767:SF2">
    <property type="entry name" value="N(ALPHA)-ACETYLTRANSFERASE 15_16, ISOFORM A"/>
    <property type="match status" value="1"/>
</dbReference>
<accession>A0A4T0NHZ1</accession>
<dbReference type="GO" id="GO:0031415">
    <property type="term" value="C:NatA complex"/>
    <property type="evidence" value="ECO:0007669"/>
    <property type="project" value="TreeGrafter"/>
</dbReference>
<evidence type="ECO:0000256" key="4">
    <source>
        <dbReference type="SAM" id="MobiDB-lite"/>
    </source>
</evidence>
<protein>
    <submittedName>
        <fullName evidence="5">N-terminal acetyltransferase A, auxiliary subunit</fullName>
    </submittedName>
</protein>
<keyword evidence="5" id="KW-0808">Transferase</keyword>
<feature type="compositionally biased region" description="Basic and acidic residues" evidence="4">
    <location>
        <begin position="623"/>
        <end position="638"/>
    </location>
</feature>
<dbReference type="InterPro" id="IPR011990">
    <property type="entry name" value="TPR-like_helical_dom_sf"/>
</dbReference>
<dbReference type="InterPro" id="IPR019734">
    <property type="entry name" value="TPR_rpt"/>
</dbReference>
<feature type="region of interest" description="Disordered" evidence="4">
    <location>
        <begin position="591"/>
        <end position="638"/>
    </location>
</feature>
<keyword evidence="2 3" id="KW-0802">TPR repeat</keyword>
<keyword evidence="1" id="KW-0677">Repeat</keyword>
<name>A0A4T0NHZ1_9BASI</name>
<dbReference type="Pfam" id="PF12569">
    <property type="entry name" value="NatA_aux_su"/>
    <property type="match status" value="1"/>
</dbReference>
<dbReference type="Proteomes" id="UP000307169">
    <property type="component" value="Unassembled WGS sequence"/>
</dbReference>
<evidence type="ECO:0000256" key="2">
    <source>
        <dbReference type="ARBA" id="ARBA00022803"/>
    </source>
</evidence>
<proteinExistence type="predicted"/>
<organism evidence="5 6">
    <name type="scientific">Wallemia mellicola</name>
    <dbReference type="NCBI Taxonomy" id="1708541"/>
    <lineage>
        <taxon>Eukaryota</taxon>
        <taxon>Fungi</taxon>
        <taxon>Dikarya</taxon>
        <taxon>Basidiomycota</taxon>
        <taxon>Wallemiomycotina</taxon>
        <taxon>Wallemiomycetes</taxon>
        <taxon>Wallemiales</taxon>
        <taxon>Wallemiaceae</taxon>
        <taxon>Wallemia</taxon>
    </lineage>
</organism>
<dbReference type="AlphaFoldDB" id="A0A4T0NHZ1"/>
<dbReference type="GO" id="GO:0016740">
    <property type="term" value="F:transferase activity"/>
    <property type="evidence" value="ECO:0007669"/>
    <property type="project" value="UniProtKB-KW"/>
</dbReference>
<dbReference type="SUPFAM" id="SSF48452">
    <property type="entry name" value="TPR-like"/>
    <property type="match status" value="1"/>
</dbReference>
<dbReference type="PROSITE" id="PS50005">
    <property type="entry name" value="TPR"/>
    <property type="match status" value="1"/>
</dbReference>
<evidence type="ECO:0000256" key="3">
    <source>
        <dbReference type="PROSITE-ProRule" id="PRU00339"/>
    </source>
</evidence>
<feature type="repeat" description="TPR" evidence="3">
    <location>
        <begin position="83"/>
        <end position="116"/>
    </location>
</feature>
<feature type="region of interest" description="Disordered" evidence="4">
    <location>
        <begin position="829"/>
        <end position="857"/>
    </location>
</feature>
<dbReference type="InterPro" id="IPR021183">
    <property type="entry name" value="NatA_aux_su"/>
</dbReference>
<comment type="caution">
    <text evidence="5">The sequence shown here is derived from an EMBL/GenBank/DDBJ whole genome shotgun (WGS) entry which is preliminary data.</text>
</comment>
<evidence type="ECO:0000256" key="1">
    <source>
        <dbReference type="ARBA" id="ARBA00022737"/>
    </source>
</evidence>
<dbReference type="PIRSF" id="PIRSF000422">
    <property type="entry name" value="N-terminal-AcTrfase-A_aux_su"/>
    <property type="match status" value="1"/>
</dbReference>
<sequence>MPPLLQKSKQLGSKEMSLFRQLLQLHDERQYKKGVKVADTILKKNPEHGETLAMKGLILYNMGEKESGLDYVKRGVRLDLTSHIVWHVYGIVQRQEHKYEDALKSYTQALRHDSENVALIRDVCTLSTHLRQFEPLVEQRLFMLKTRPSMRSHWISAAVALDLAGHQDKALLVLSDFEGTLSDLNNADASLKYEMSEVYLYHISILEKLEKYQEALQMLTDKQSNISDLVAWRESHARILTSLDKLDEAGDAWRLLIQSNPENKGYYIGFFKTKKIDLTQNLEEKEKVSALKTLGLFYEQFPKAGVIQRLRLDLAFKESFKDIAHEYITSRLTKGVPSLFVDLKSLYNDVEKLQIIGDLVEGYRTELEKSCKYSSTDDKTQPTTSYIWTLYYLTQHYSQIRQYEKALETVKAAIEHTPTLPELYLAQGRTLKRLGNQAGACESVEIARELDGQDRFLNGKSAKYLIRNGEIEKAEQLLSLFTRKAAPSSAYDLCDMEALWFMREEAKSYGQKQEYGMALKRLHQVFDTFNQWEEDQYDFHIYCLRKYTIRSYLTTLKLEDELRQNKNYIDSAIEAVRIYYQLHDDSSLVEKLTNPQSGLPDKKAQKKAKKEKEKAAAQQKAKGGKDSDGLPAPVEDKDPQGYELLKTEEPLGVAVKILAPLANTKRIDLHHVQFEIAFRRGKFAQAMKALNKTASINPDCRMLHVQSLKLKQALESDDKQNAEVKEAIVESLEKIIPKDVNLESWNADYLQRNHHNPLRLLGAAEAVVLIRGEASAKEAVNIVFNVDMKLLDATSATQIKGFIEKYDSERLEAFRVKLNTQFPYSDIFKSDEQKENEKRAIEQTRAKRTEAEVEQNK</sequence>
<evidence type="ECO:0000313" key="6">
    <source>
        <dbReference type="Proteomes" id="UP000307169"/>
    </source>
</evidence>
<dbReference type="EMBL" id="SPRH01000059">
    <property type="protein sequence ID" value="TIB96664.1"/>
    <property type="molecule type" value="Genomic_DNA"/>
</dbReference>
<dbReference type="Gene3D" id="1.25.40.1040">
    <property type="match status" value="1"/>
</dbReference>
<dbReference type="Gene3D" id="1.25.40.1010">
    <property type="match status" value="1"/>
</dbReference>
<reference evidence="5 6" key="1">
    <citation type="submission" date="2019-03" db="EMBL/GenBank/DDBJ databases">
        <title>Sequencing 25 genomes of Wallemia mellicola.</title>
        <authorList>
            <person name="Gostincar C."/>
        </authorList>
    </citation>
    <scope>NUCLEOTIDE SEQUENCE [LARGE SCALE GENOMIC DNA]</scope>
    <source>
        <strain evidence="5 6">EXF-1262</strain>
    </source>
</reference>
<dbReference type="PANTHER" id="PTHR22767">
    <property type="entry name" value="N-TERMINAL ACETYLTRANSFERASE-RELATED"/>
    <property type="match status" value="1"/>
</dbReference>
<gene>
    <name evidence="5" type="ORF">E3Q17_03731</name>
</gene>